<evidence type="ECO:0000313" key="2">
    <source>
        <dbReference type="Proteomes" id="UP001204445"/>
    </source>
</evidence>
<gene>
    <name evidence="1" type="ORF">J2T55_001646</name>
</gene>
<sequence>MKTPTLASEHQSLLEAAIQQLSQDSLCLEIRHYPAVVATANGDTLHLLVIMQRELTQAERRNTMATLQQLAEQHNTKIDVLFSSPKVWRDLKNLVSPFTHIDRTAVIDWQLDNQGMR</sequence>
<keyword evidence="2" id="KW-1185">Reference proteome</keyword>
<dbReference type="Proteomes" id="UP001204445">
    <property type="component" value="Unassembled WGS sequence"/>
</dbReference>
<dbReference type="RefSeq" id="WP_259055518.1">
    <property type="nucleotide sequence ID" value="NZ_JANUCT010000010.1"/>
</dbReference>
<evidence type="ECO:0000313" key="1">
    <source>
        <dbReference type="EMBL" id="MCS3903617.1"/>
    </source>
</evidence>
<protein>
    <submittedName>
        <fullName evidence="1">Uncharacterized protein</fullName>
    </submittedName>
</protein>
<accession>A0AAE3HN56</accession>
<proteinExistence type="predicted"/>
<dbReference type="AlphaFoldDB" id="A0AAE3HN56"/>
<organism evidence="1 2">
    <name type="scientific">Methylohalomonas lacus</name>
    <dbReference type="NCBI Taxonomy" id="398773"/>
    <lineage>
        <taxon>Bacteria</taxon>
        <taxon>Pseudomonadati</taxon>
        <taxon>Pseudomonadota</taxon>
        <taxon>Gammaproteobacteria</taxon>
        <taxon>Methylohalomonadales</taxon>
        <taxon>Methylohalomonadaceae</taxon>
        <taxon>Methylohalomonas</taxon>
    </lineage>
</organism>
<reference evidence="1" key="1">
    <citation type="submission" date="2022-08" db="EMBL/GenBank/DDBJ databases">
        <title>Genomic Encyclopedia of Type Strains, Phase III (KMG-III): the genomes of soil and plant-associated and newly described type strains.</title>
        <authorList>
            <person name="Whitman W."/>
        </authorList>
    </citation>
    <scope>NUCLEOTIDE SEQUENCE</scope>
    <source>
        <strain evidence="1">HMT 1</strain>
    </source>
</reference>
<comment type="caution">
    <text evidence="1">The sequence shown here is derived from an EMBL/GenBank/DDBJ whole genome shotgun (WGS) entry which is preliminary data.</text>
</comment>
<dbReference type="EMBL" id="JANUCT010000010">
    <property type="protein sequence ID" value="MCS3903617.1"/>
    <property type="molecule type" value="Genomic_DNA"/>
</dbReference>
<name>A0AAE3HN56_9GAMM</name>